<dbReference type="InterPro" id="IPR011611">
    <property type="entry name" value="PfkB_dom"/>
</dbReference>
<evidence type="ECO:0000256" key="2">
    <source>
        <dbReference type="ARBA" id="ARBA00022679"/>
    </source>
</evidence>
<dbReference type="EMBL" id="AZGA01000088">
    <property type="protein sequence ID" value="KRM30408.1"/>
    <property type="molecule type" value="Genomic_DNA"/>
</dbReference>
<sequence length="330" mass="36182">MMLRLKPTDHQRIIQANTYDANYGGSEANVAVSLALLGDQAEYFSKLPANPLGDMAIGTLRQYGVNTSKVLRGGKRLGIYFFEKGASIRNTSVVYDRADSSFATMTSTEFDWPKILAGVNYFYFSGITAALSADIRTALLQACEYCQANHITVACDMNYRGKMWTPEAAQAAMAKLMPYINICLANDEDFEASLGIKAFDGDMTRGIEQRDQFEQAMRQVQQQYPNCHTVASVLRDIHSVEDSTWTAMMLQDGQVFEGPAYKMHVFEGVAGGDAFGAGLMHGLINDFTPQATIDYAITASALKLTISGDLNLVTDADVRNAMQSGNSVDR</sequence>
<dbReference type="InterPro" id="IPR052700">
    <property type="entry name" value="Carb_kinase_PfkB-like"/>
</dbReference>
<accession>A0A0R1XJP5</accession>
<dbReference type="STRING" id="1423734.FC83_GL001539"/>
<protein>
    <submittedName>
        <fullName evidence="5">2-dehydro-3-deoxygluconokinase</fullName>
    </submittedName>
</protein>
<comment type="similarity">
    <text evidence="1">Belongs to the carbohydrate kinase PfkB family.</text>
</comment>
<dbReference type="AlphaFoldDB" id="A0A0R1XJP5"/>
<dbReference type="CDD" id="cd01166">
    <property type="entry name" value="KdgK"/>
    <property type="match status" value="1"/>
</dbReference>
<keyword evidence="3 5" id="KW-0418">Kinase</keyword>
<dbReference type="Proteomes" id="UP000051236">
    <property type="component" value="Unassembled WGS sequence"/>
</dbReference>
<dbReference type="PANTHER" id="PTHR43320">
    <property type="entry name" value="SUGAR KINASE"/>
    <property type="match status" value="1"/>
</dbReference>
<keyword evidence="2" id="KW-0808">Transferase</keyword>
<organism evidence="5 6">
    <name type="scientific">Agrilactobacillus composti DSM 18527 = JCM 14202</name>
    <dbReference type="NCBI Taxonomy" id="1423734"/>
    <lineage>
        <taxon>Bacteria</taxon>
        <taxon>Bacillati</taxon>
        <taxon>Bacillota</taxon>
        <taxon>Bacilli</taxon>
        <taxon>Lactobacillales</taxon>
        <taxon>Lactobacillaceae</taxon>
        <taxon>Agrilactobacillus</taxon>
    </lineage>
</organism>
<dbReference type="Pfam" id="PF00294">
    <property type="entry name" value="PfkB"/>
    <property type="match status" value="1"/>
</dbReference>
<gene>
    <name evidence="5" type="ORF">FC83_GL001539</name>
</gene>
<feature type="domain" description="Carbohydrate kinase PfkB" evidence="4">
    <location>
        <begin position="9"/>
        <end position="309"/>
    </location>
</feature>
<dbReference type="eggNOG" id="COG0524">
    <property type="taxonomic scope" value="Bacteria"/>
</dbReference>
<proteinExistence type="inferred from homology"/>
<evidence type="ECO:0000313" key="5">
    <source>
        <dbReference type="EMBL" id="KRM30408.1"/>
    </source>
</evidence>
<keyword evidence="6" id="KW-1185">Reference proteome</keyword>
<dbReference type="PATRIC" id="fig|1423734.3.peg.1557"/>
<evidence type="ECO:0000259" key="4">
    <source>
        <dbReference type="Pfam" id="PF00294"/>
    </source>
</evidence>
<evidence type="ECO:0000313" key="6">
    <source>
        <dbReference type="Proteomes" id="UP000051236"/>
    </source>
</evidence>
<evidence type="ECO:0000256" key="1">
    <source>
        <dbReference type="ARBA" id="ARBA00010688"/>
    </source>
</evidence>
<dbReference type="SUPFAM" id="SSF53613">
    <property type="entry name" value="Ribokinase-like"/>
    <property type="match status" value="1"/>
</dbReference>
<name>A0A0R1XJP5_9LACO</name>
<evidence type="ECO:0000256" key="3">
    <source>
        <dbReference type="ARBA" id="ARBA00022777"/>
    </source>
</evidence>
<dbReference type="PANTHER" id="PTHR43320:SF2">
    <property type="entry name" value="2-DEHYDRO-3-DEOXYGLUCONOKINASE_2-DEHYDRO-3-DEOXYGALACTONOKINASE"/>
    <property type="match status" value="1"/>
</dbReference>
<reference evidence="5 6" key="1">
    <citation type="journal article" date="2015" name="Genome Announc.">
        <title>Expanding the biotechnology potential of lactobacilli through comparative genomics of 213 strains and associated genera.</title>
        <authorList>
            <person name="Sun Z."/>
            <person name="Harris H.M."/>
            <person name="McCann A."/>
            <person name="Guo C."/>
            <person name="Argimon S."/>
            <person name="Zhang W."/>
            <person name="Yang X."/>
            <person name="Jeffery I.B."/>
            <person name="Cooney J.C."/>
            <person name="Kagawa T.F."/>
            <person name="Liu W."/>
            <person name="Song Y."/>
            <person name="Salvetti E."/>
            <person name="Wrobel A."/>
            <person name="Rasinkangas P."/>
            <person name="Parkhill J."/>
            <person name="Rea M.C."/>
            <person name="O'Sullivan O."/>
            <person name="Ritari J."/>
            <person name="Douillard F.P."/>
            <person name="Paul Ross R."/>
            <person name="Yang R."/>
            <person name="Briner A.E."/>
            <person name="Felis G.E."/>
            <person name="de Vos W.M."/>
            <person name="Barrangou R."/>
            <person name="Klaenhammer T.R."/>
            <person name="Caufield P.W."/>
            <person name="Cui Y."/>
            <person name="Zhang H."/>
            <person name="O'Toole P.W."/>
        </authorList>
    </citation>
    <scope>NUCLEOTIDE SEQUENCE [LARGE SCALE GENOMIC DNA]</scope>
    <source>
        <strain evidence="5 6">DSM 18527</strain>
    </source>
</reference>
<dbReference type="Gene3D" id="3.40.1190.20">
    <property type="match status" value="1"/>
</dbReference>
<comment type="caution">
    <text evidence="5">The sequence shown here is derived from an EMBL/GenBank/DDBJ whole genome shotgun (WGS) entry which is preliminary data.</text>
</comment>
<dbReference type="InterPro" id="IPR029056">
    <property type="entry name" value="Ribokinase-like"/>
</dbReference>
<dbReference type="GO" id="GO:0016301">
    <property type="term" value="F:kinase activity"/>
    <property type="evidence" value="ECO:0007669"/>
    <property type="project" value="UniProtKB-KW"/>
</dbReference>